<evidence type="ECO:0000256" key="9">
    <source>
        <dbReference type="SAM" id="MobiDB-lite"/>
    </source>
</evidence>
<feature type="compositionally biased region" description="Basic and acidic residues" evidence="9">
    <location>
        <begin position="99"/>
        <end position="110"/>
    </location>
</feature>
<evidence type="ECO:0000313" key="10">
    <source>
        <dbReference type="EMBL" id="SFW86477.1"/>
    </source>
</evidence>
<accession>A0A1K1SRI0</accession>
<organism evidence="10 11">
    <name type="scientific">Amycolatopsis australiensis</name>
    <dbReference type="NCBI Taxonomy" id="546364"/>
    <lineage>
        <taxon>Bacteria</taxon>
        <taxon>Bacillati</taxon>
        <taxon>Actinomycetota</taxon>
        <taxon>Actinomycetes</taxon>
        <taxon>Pseudonocardiales</taxon>
        <taxon>Pseudonocardiaceae</taxon>
        <taxon>Amycolatopsis</taxon>
    </lineage>
</organism>
<evidence type="ECO:0000256" key="4">
    <source>
        <dbReference type="ARBA" id="ARBA00022692"/>
    </source>
</evidence>
<dbReference type="GO" id="GO:0016020">
    <property type="term" value="C:membrane"/>
    <property type="evidence" value="ECO:0007669"/>
    <property type="project" value="UniProtKB-SubCell"/>
</dbReference>
<dbReference type="Proteomes" id="UP000182740">
    <property type="component" value="Unassembled WGS sequence"/>
</dbReference>
<evidence type="ECO:0000256" key="3">
    <source>
        <dbReference type="ARBA" id="ARBA00022475"/>
    </source>
</evidence>
<gene>
    <name evidence="10" type="ORF">SAMN04489730_6396</name>
</gene>
<keyword evidence="11" id="KW-1185">Reference proteome</keyword>
<evidence type="ECO:0000256" key="8">
    <source>
        <dbReference type="ARBA" id="ARBA00023136"/>
    </source>
</evidence>
<feature type="region of interest" description="Disordered" evidence="9">
    <location>
        <begin position="88"/>
        <end position="110"/>
    </location>
</feature>
<evidence type="ECO:0000256" key="7">
    <source>
        <dbReference type="ARBA" id="ARBA00023010"/>
    </source>
</evidence>
<dbReference type="NCBIfam" id="TIGR01410">
    <property type="entry name" value="tatB"/>
    <property type="match status" value="1"/>
</dbReference>
<dbReference type="InterPro" id="IPR003369">
    <property type="entry name" value="TatA/B/E"/>
</dbReference>
<keyword evidence="3" id="KW-1003">Cell membrane</keyword>
<keyword evidence="2" id="KW-0813">Transport</keyword>
<dbReference type="InterPro" id="IPR018448">
    <property type="entry name" value="TatB"/>
</dbReference>
<sequence length="110" mass="12381">MAVMFGLSIEHLLILLVVGLFVLGPERLPESARWLAQTLHKVRSFAAGAQEQLKSELGPEFEQLRKPLQDLQAIRGFDPQRTLRRYLLDEPTATTPLRPGERPPIDPDAT</sequence>
<dbReference type="PANTHER" id="PTHR33162:SF1">
    <property type="entry name" value="SEC-INDEPENDENT PROTEIN TRANSLOCASE PROTEIN TATA, CHLOROPLASTIC"/>
    <property type="match status" value="1"/>
</dbReference>
<proteinExistence type="predicted"/>
<dbReference type="Pfam" id="PF02416">
    <property type="entry name" value="TatA_B_E"/>
    <property type="match status" value="1"/>
</dbReference>
<keyword evidence="5" id="KW-0653">Protein transport</keyword>
<protein>
    <submittedName>
        <fullName evidence="10">Sec-independent protein translocase protein TatB</fullName>
    </submittedName>
</protein>
<evidence type="ECO:0000256" key="5">
    <source>
        <dbReference type="ARBA" id="ARBA00022927"/>
    </source>
</evidence>
<evidence type="ECO:0000256" key="1">
    <source>
        <dbReference type="ARBA" id="ARBA00004167"/>
    </source>
</evidence>
<evidence type="ECO:0000313" key="11">
    <source>
        <dbReference type="Proteomes" id="UP000182740"/>
    </source>
</evidence>
<dbReference type="GO" id="GO:0043953">
    <property type="term" value="P:protein transport by the Tat complex"/>
    <property type="evidence" value="ECO:0007669"/>
    <property type="project" value="InterPro"/>
</dbReference>
<keyword evidence="8" id="KW-0472">Membrane</keyword>
<comment type="subcellular location">
    <subcellularLocation>
        <location evidence="1">Membrane</location>
        <topology evidence="1">Single-pass membrane protein</topology>
    </subcellularLocation>
</comment>
<keyword evidence="4" id="KW-0812">Transmembrane</keyword>
<dbReference type="PRINTS" id="PR01506">
    <property type="entry name" value="TATBPROTEIN"/>
</dbReference>
<name>A0A1K1SRI0_9PSEU</name>
<dbReference type="Gene3D" id="1.20.5.3310">
    <property type="match status" value="1"/>
</dbReference>
<dbReference type="GO" id="GO:0008320">
    <property type="term" value="F:protein transmembrane transporter activity"/>
    <property type="evidence" value="ECO:0007669"/>
    <property type="project" value="InterPro"/>
</dbReference>
<dbReference type="EMBL" id="FPJG01000006">
    <property type="protein sequence ID" value="SFW86477.1"/>
    <property type="molecule type" value="Genomic_DNA"/>
</dbReference>
<keyword evidence="7" id="KW-0811">Translocation</keyword>
<evidence type="ECO:0000256" key="2">
    <source>
        <dbReference type="ARBA" id="ARBA00022448"/>
    </source>
</evidence>
<dbReference type="STRING" id="546364.SAMN04489730_6396"/>
<dbReference type="PANTHER" id="PTHR33162">
    <property type="entry name" value="SEC-INDEPENDENT PROTEIN TRANSLOCASE PROTEIN TATA, CHLOROPLASTIC"/>
    <property type="match status" value="1"/>
</dbReference>
<dbReference type="AlphaFoldDB" id="A0A1K1SRI0"/>
<reference evidence="11" key="1">
    <citation type="submission" date="2016-11" db="EMBL/GenBank/DDBJ databases">
        <authorList>
            <person name="Varghese N."/>
            <person name="Submissions S."/>
        </authorList>
    </citation>
    <scope>NUCLEOTIDE SEQUENCE [LARGE SCALE GENOMIC DNA]</scope>
    <source>
        <strain evidence="11">DSM 44671</strain>
    </source>
</reference>
<keyword evidence="6" id="KW-1133">Transmembrane helix</keyword>
<evidence type="ECO:0000256" key="6">
    <source>
        <dbReference type="ARBA" id="ARBA00022989"/>
    </source>
</evidence>